<evidence type="ECO:0000256" key="4">
    <source>
        <dbReference type="ARBA" id="ARBA00022496"/>
    </source>
</evidence>
<dbReference type="SUPFAM" id="SSF56935">
    <property type="entry name" value="Porins"/>
    <property type="match status" value="1"/>
</dbReference>
<dbReference type="InterPro" id="IPR011662">
    <property type="entry name" value="Secretin/TonB_short_N"/>
</dbReference>
<dbReference type="Gene3D" id="2.170.130.10">
    <property type="entry name" value="TonB-dependent receptor, plug domain"/>
    <property type="match status" value="1"/>
</dbReference>
<proteinExistence type="inferred from homology"/>
<keyword evidence="8 10" id="KW-0472">Membrane</keyword>
<dbReference type="Gene3D" id="3.55.50.30">
    <property type="match status" value="1"/>
</dbReference>
<evidence type="ECO:0000256" key="9">
    <source>
        <dbReference type="ARBA" id="ARBA00023237"/>
    </source>
</evidence>
<dbReference type="Pfam" id="PF00593">
    <property type="entry name" value="TonB_dep_Rec_b-barrel"/>
    <property type="match status" value="1"/>
</dbReference>
<dbReference type="NCBIfam" id="TIGR04057">
    <property type="entry name" value="SusC_RagA_signa"/>
    <property type="match status" value="1"/>
</dbReference>
<evidence type="ECO:0000256" key="2">
    <source>
        <dbReference type="ARBA" id="ARBA00022448"/>
    </source>
</evidence>
<dbReference type="Pfam" id="PF07715">
    <property type="entry name" value="Plug"/>
    <property type="match status" value="1"/>
</dbReference>
<feature type="chain" id="PRO_5011669772" evidence="12">
    <location>
        <begin position="41"/>
        <end position="1152"/>
    </location>
</feature>
<dbReference type="InterPro" id="IPR023996">
    <property type="entry name" value="TonB-dep_OMP_SusC/RagA"/>
</dbReference>
<keyword evidence="2 10" id="KW-0813">Transport</keyword>
<evidence type="ECO:0000313" key="15">
    <source>
        <dbReference type="Proteomes" id="UP000199577"/>
    </source>
</evidence>
<dbReference type="Proteomes" id="UP000199577">
    <property type="component" value="Unassembled WGS sequence"/>
</dbReference>
<dbReference type="InterPro" id="IPR023997">
    <property type="entry name" value="TonB-dep_OMP_SusC/RagA_CS"/>
</dbReference>
<dbReference type="Pfam" id="PF13715">
    <property type="entry name" value="CarbopepD_reg_2"/>
    <property type="match status" value="1"/>
</dbReference>
<organism evidence="14 15">
    <name type="scientific">Parapedobacter composti</name>
    <dbReference type="NCBI Taxonomy" id="623281"/>
    <lineage>
        <taxon>Bacteria</taxon>
        <taxon>Pseudomonadati</taxon>
        <taxon>Bacteroidota</taxon>
        <taxon>Sphingobacteriia</taxon>
        <taxon>Sphingobacteriales</taxon>
        <taxon>Sphingobacteriaceae</taxon>
        <taxon>Parapedobacter</taxon>
    </lineage>
</organism>
<protein>
    <submittedName>
        <fullName evidence="14">TonB-linked outer membrane protein, SusC/RagA family</fullName>
    </submittedName>
</protein>
<dbReference type="InterPro" id="IPR037066">
    <property type="entry name" value="Plug_dom_sf"/>
</dbReference>
<evidence type="ECO:0000256" key="8">
    <source>
        <dbReference type="ARBA" id="ARBA00023136"/>
    </source>
</evidence>
<dbReference type="SUPFAM" id="SSF49464">
    <property type="entry name" value="Carboxypeptidase regulatory domain-like"/>
    <property type="match status" value="1"/>
</dbReference>
<accession>A0A1I1L4Z8</accession>
<dbReference type="InterPro" id="IPR000531">
    <property type="entry name" value="Beta-barrel_TonB"/>
</dbReference>
<keyword evidence="4" id="KW-0406">Ion transport</keyword>
<dbReference type="InterPro" id="IPR012910">
    <property type="entry name" value="Plug_dom"/>
</dbReference>
<dbReference type="FunFam" id="2.170.130.10:FF:000003">
    <property type="entry name" value="SusC/RagA family TonB-linked outer membrane protein"/>
    <property type="match status" value="1"/>
</dbReference>
<keyword evidence="3 10" id="KW-1134">Transmembrane beta strand</keyword>
<gene>
    <name evidence="14" type="ORF">SAMN05421747_1194</name>
</gene>
<dbReference type="InterPro" id="IPR008969">
    <property type="entry name" value="CarboxyPept-like_regulatory"/>
</dbReference>
<evidence type="ECO:0000256" key="3">
    <source>
        <dbReference type="ARBA" id="ARBA00022452"/>
    </source>
</evidence>
<name>A0A1I1L4Z8_9SPHI</name>
<evidence type="ECO:0000256" key="12">
    <source>
        <dbReference type="SAM" id="SignalP"/>
    </source>
</evidence>
<dbReference type="Pfam" id="PF07660">
    <property type="entry name" value="STN"/>
    <property type="match status" value="1"/>
</dbReference>
<dbReference type="EMBL" id="FOLL01000019">
    <property type="protein sequence ID" value="SFC68147.1"/>
    <property type="molecule type" value="Genomic_DNA"/>
</dbReference>
<dbReference type="GO" id="GO:0009279">
    <property type="term" value="C:cell outer membrane"/>
    <property type="evidence" value="ECO:0007669"/>
    <property type="project" value="UniProtKB-SubCell"/>
</dbReference>
<evidence type="ECO:0000259" key="13">
    <source>
        <dbReference type="SMART" id="SM00965"/>
    </source>
</evidence>
<comment type="similarity">
    <text evidence="10 11">Belongs to the TonB-dependent receptor family.</text>
</comment>
<dbReference type="AlphaFoldDB" id="A0A1I1L4Z8"/>
<evidence type="ECO:0000256" key="7">
    <source>
        <dbReference type="ARBA" id="ARBA00023077"/>
    </source>
</evidence>
<keyword evidence="4" id="KW-0410">Iron transport</keyword>
<dbReference type="SMART" id="SM00965">
    <property type="entry name" value="STN"/>
    <property type="match status" value="1"/>
</dbReference>
<dbReference type="OrthoDB" id="600887at2"/>
<reference evidence="15" key="1">
    <citation type="submission" date="2016-10" db="EMBL/GenBank/DDBJ databases">
        <authorList>
            <person name="Varghese N."/>
            <person name="Submissions S."/>
        </authorList>
    </citation>
    <scope>NUCLEOTIDE SEQUENCE [LARGE SCALE GENOMIC DNA]</scope>
    <source>
        <strain evidence="15">DSM 22900</strain>
    </source>
</reference>
<keyword evidence="7 11" id="KW-0798">TonB box</keyword>
<feature type="domain" description="Secretin/TonB short N-terminal" evidence="13">
    <location>
        <begin position="69"/>
        <end position="119"/>
    </location>
</feature>
<keyword evidence="12" id="KW-0732">Signal</keyword>
<evidence type="ECO:0000256" key="11">
    <source>
        <dbReference type="RuleBase" id="RU003357"/>
    </source>
</evidence>
<evidence type="ECO:0000256" key="10">
    <source>
        <dbReference type="PROSITE-ProRule" id="PRU01360"/>
    </source>
</evidence>
<dbReference type="STRING" id="623281.SAMN05421747_1194"/>
<evidence type="ECO:0000313" key="14">
    <source>
        <dbReference type="EMBL" id="SFC68147.1"/>
    </source>
</evidence>
<dbReference type="NCBIfam" id="TIGR04056">
    <property type="entry name" value="OMP_RagA_SusC"/>
    <property type="match status" value="1"/>
</dbReference>
<feature type="signal peptide" evidence="12">
    <location>
        <begin position="1"/>
        <end position="40"/>
    </location>
</feature>
<evidence type="ECO:0000256" key="6">
    <source>
        <dbReference type="ARBA" id="ARBA00023004"/>
    </source>
</evidence>
<dbReference type="PROSITE" id="PS52016">
    <property type="entry name" value="TONB_DEPENDENT_REC_3"/>
    <property type="match status" value="1"/>
</dbReference>
<keyword evidence="9 10" id="KW-0998">Cell outer membrane</keyword>
<dbReference type="Gene3D" id="2.40.170.20">
    <property type="entry name" value="TonB-dependent receptor, beta-barrel domain"/>
    <property type="match status" value="1"/>
</dbReference>
<evidence type="ECO:0000256" key="5">
    <source>
        <dbReference type="ARBA" id="ARBA00022692"/>
    </source>
</evidence>
<evidence type="ECO:0000256" key="1">
    <source>
        <dbReference type="ARBA" id="ARBA00004571"/>
    </source>
</evidence>
<dbReference type="InterPro" id="IPR039426">
    <property type="entry name" value="TonB-dep_rcpt-like"/>
</dbReference>
<dbReference type="InterPro" id="IPR036942">
    <property type="entry name" value="Beta-barrel_TonB_sf"/>
</dbReference>
<comment type="subcellular location">
    <subcellularLocation>
        <location evidence="1 10">Cell outer membrane</location>
        <topology evidence="1 10">Multi-pass membrane protein</topology>
    </subcellularLocation>
</comment>
<keyword evidence="5 10" id="KW-0812">Transmembrane</keyword>
<sequence>MKKIYSRHKPQKKAGLVRKLLRTMKFVSFCLMLGLAAAHAETYSQSISMDIKNGSIVEVFNEIQRQSDYAIVYKDHAVSGRKVSITAENKEVLTVLDHVLEQTGLAYRIRGKQITIISKPAARRTATRFPQDSLITVRGLVVDAKDTDMPLVGVGIQVKDAGTSTVSDKEGHFTVRVHPQAILTISSIGYRTVEVGVAGRTSIRIALEEQVSAIDEVVVVGYGEQRKINLTGAVGSIRAEDFAARPIVSVNQALQGQLPGVTVVNTNGRPGTNNTNIRIRGINTLNNAGPLVVIDGVPGGDMSILNPEDVESVSVLKDAASASIYGVRGANGVILVTTKKGRAVDDGKADINYNGYYGMQMPVTLPEMANSWEYMELMNEALVNGRNNPAWTDEQIRIAREGSDPDYFANTRWIDEIYNSHAPQHSHNLSVNGGMGQSTYRLAYGYLNQGGMVTGDNFNSHRHNIRARFNTTLFDRLTIDGNVGYIDRNYLASAENPSSTGGPLNAAMAISPLVPVRFSTGGWGYHGGQRNPIAVTTDGGTDKFNSQEFTGNLQASLHIWDGLRLRGQLGNVRYHTRRTVMVNTIDYIDPYGELVYQNNVPNRMEVRSFTRNYINLMGMLEYEKTFADAHYIKAMVAASQEEDVNNDINASRTHFPVEGIPSLNIGTENQLNSNPTTQWALRSFFGRVNYAFKDRYLLEANFRRDGSSRFHPSLRWNWFGSVSGGWVFSEEPFFRGRIKDIVDMGKIRFSYGTQGNDRVENASGSLMNFGYMNTYASRTTMPIGNVLTNAFWQPNVGNPLLSWESSLKSNVGFDLTLLGNRLNVVADYYVNKTNDILLAVPLPDVFGANFPVQNAGSVENRGWEVQVGWRSTINTVGYGVTANLADVRNRVTDYGGAPPVIGDRIRRVGDPIDAFYGLVADRIAQEADFEYNPMTGAYIPRFPHIEGDPISPGDIIYRVLTPTTDPNKPYDFNDPEREYISLDKDRTVIGNTIPRYTYGLQGDLAWKGFDFSFFIQGVGKVNGLLSGQARHAFINQSTMPHRAHLDRWTPENPNASYPRLVYNQTYNTRLSTFWLEDASYLRLKNIQLGYTLPQRALGLLGVGKVRVYASAENLLTLTNFYSAFDPEVPVNTAGGVYPQMKTFVFGISANLK</sequence>
<dbReference type="GO" id="GO:0006826">
    <property type="term" value="P:iron ion transport"/>
    <property type="evidence" value="ECO:0007669"/>
    <property type="project" value="UniProtKB-KW"/>
</dbReference>
<keyword evidence="6" id="KW-0408">Iron</keyword>
<keyword evidence="15" id="KW-1185">Reference proteome</keyword>